<dbReference type="Gene3D" id="3.30.9.10">
    <property type="entry name" value="D-Amino Acid Oxidase, subunit A, domain 2"/>
    <property type="match status" value="1"/>
</dbReference>
<dbReference type="GO" id="GO:0005737">
    <property type="term" value="C:cytoplasm"/>
    <property type="evidence" value="ECO:0007669"/>
    <property type="project" value="TreeGrafter"/>
</dbReference>
<dbReference type="InterPro" id="IPR023209">
    <property type="entry name" value="DAO"/>
</dbReference>
<dbReference type="OrthoDB" id="2015447at2759"/>
<evidence type="ECO:0000256" key="5">
    <source>
        <dbReference type="ARBA" id="ARBA00023002"/>
    </source>
</evidence>
<comment type="cofactor">
    <cofactor evidence="1 6">
        <name>FAD</name>
        <dbReference type="ChEBI" id="CHEBI:57692"/>
    </cofactor>
</comment>
<keyword evidence="3" id="KW-0285">Flavoprotein</keyword>
<dbReference type="Gene3D" id="3.40.50.720">
    <property type="entry name" value="NAD(P)-binding Rossmann-like Domain"/>
    <property type="match status" value="1"/>
</dbReference>
<dbReference type="PANTHER" id="PTHR11530">
    <property type="entry name" value="D-AMINO ACID OXIDASE"/>
    <property type="match status" value="1"/>
</dbReference>
<dbReference type="GO" id="GO:0071949">
    <property type="term" value="F:FAD binding"/>
    <property type="evidence" value="ECO:0007669"/>
    <property type="project" value="InterPro"/>
</dbReference>
<dbReference type="HOGENOM" id="CLU_034311_1_1_1"/>
<feature type="binding site" evidence="6">
    <location>
        <position position="161"/>
    </location>
    <ligand>
        <name>FAD</name>
        <dbReference type="ChEBI" id="CHEBI:57692"/>
    </ligand>
</feature>
<dbReference type="EMBL" id="KE504216">
    <property type="protein sequence ID" value="EPS95037.1"/>
    <property type="molecule type" value="Genomic_DNA"/>
</dbReference>
<evidence type="ECO:0000259" key="8">
    <source>
        <dbReference type="Pfam" id="PF01266"/>
    </source>
</evidence>
<sequence>MKTKQVVVVGAGVVGLTTAITIQEKGGYDVTIIAETWPSDPKTVKYTSFWAGASHGCYRGPDQELRKVREETFKVMWELSAPNGPAEGCFHRTTEYAFYHDELGQSADNMPNLKKIPDSDLRGGAKAGYSFSSYVIDPPVYLNYLLSRFIARGGHIVHGTVQHVSQIVEGGVGIWVNGKPSAAPDALVISNGLGARTLGGVDDAQVYPNRGQNVIIHAPWVTDAMSLSSPDPIIDTYIFPRRNGDVVLGTVRVPNDWYPVPRDQTTTEILERCLALCPEIAPWEIRVRRTPTVDDLRPLIVEVTCGLRPMCAGGVRMEVELIDGRQKGSKVPMLLNYGYGPSGYEPSWGSARIALGLLEEAL</sequence>
<evidence type="ECO:0000256" key="7">
    <source>
        <dbReference type="SAM" id="SignalP"/>
    </source>
</evidence>
<accession>S8DQU3</accession>
<dbReference type="InParanoid" id="S8DQU3"/>
<evidence type="ECO:0000256" key="3">
    <source>
        <dbReference type="ARBA" id="ARBA00022630"/>
    </source>
</evidence>
<dbReference type="STRING" id="743788.S8DQU3"/>
<dbReference type="Pfam" id="PF01266">
    <property type="entry name" value="DAO"/>
    <property type="match status" value="1"/>
</dbReference>
<dbReference type="InterPro" id="IPR006076">
    <property type="entry name" value="FAD-dep_OxRdtase"/>
</dbReference>
<keyword evidence="4 6" id="KW-0274">FAD</keyword>
<dbReference type="Proteomes" id="UP000015241">
    <property type="component" value="Unassembled WGS sequence"/>
</dbReference>
<feature type="chain" id="PRO_5004562458" description="FAD dependent oxidoreductase domain-containing protein" evidence="7">
    <location>
        <begin position="20"/>
        <end position="362"/>
    </location>
</feature>
<evidence type="ECO:0000256" key="4">
    <source>
        <dbReference type="ARBA" id="ARBA00022827"/>
    </source>
</evidence>
<dbReference type="PANTHER" id="PTHR11530:SF11">
    <property type="entry name" value="D-ASPARTATE OXIDASE"/>
    <property type="match status" value="1"/>
</dbReference>
<feature type="domain" description="FAD dependent oxidoreductase" evidence="8">
    <location>
        <begin position="6"/>
        <end position="354"/>
    </location>
</feature>
<dbReference type="eggNOG" id="KOG3923">
    <property type="taxonomic scope" value="Eukaryota"/>
</dbReference>
<comment type="similarity">
    <text evidence="2">Belongs to the DAMOX/DASOX family.</text>
</comment>
<dbReference type="GO" id="GO:0019478">
    <property type="term" value="P:D-amino acid catabolic process"/>
    <property type="evidence" value="ECO:0007669"/>
    <property type="project" value="TreeGrafter"/>
</dbReference>
<feature type="binding site" evidence="6">
    <location>
        <begin position="47"/>
        <end position="48"/>
    </location>
    <ligand>
        <name>FAD</name>
        <dbReference type="ChEBI" id="CHEBI:57692"/>
    </ligand>
</feature>
<keyword evidence="7" id="KW-0732">Signal</keyword>
<dbReference type="GO" id="GO:0003884">
    <property type="term" value="F:D-amino-acid oxidase activity"/>
    <property type="evidence" value="ECO:0007669"/>
    <property type="project" value="InterPro"/>
</dbReference>
<gene>
    <name evidence="9" type="ORF">FOMPIDRAFT_101850</name>
</gene>
<feature type="signal peptide" evidence="7">
    <location>
        <begin position="1"/>
        <end position="19"/>
    </location>
</feature>
<reference evidence="9 10" key="1">
    <citation type="journal article" date="2012" name="Science">
        <title>The Paleozoic origin of enzymatic lignin decomposition reconstructed from 31 fungal genomes.</title>
        <authorList>
            <person name="Floudas D."/>
            <person name="Binder M."/>
            <person name="Riley R."/>
            <person name="Barry K."/>
            <person name="Blanchette R.A."/>
            <person name="Henrissat B."/>
            <person name="Martinez A.T."/>
            <person name="Otillar R."/>
            <person name="Spatafora J.W."/>
            <person name="Yadav J.S."/>
            <person name="Aerts A."/>
            <person name="Benoit I."/>
            <person name="Boyd A."/>
            <person name="Carlson A."/>
            <person name="Copeland A."/>
            <person name="Coutinho P.M."/>
            <person name="de Vries R.P."/>
            <person name="Ferreira P."/>
            <person name="Findley K."/>
            <person name="Foster B."/>
            <person name="Gaskell J."/>
            <person name="Glotzer D."/>
            <person name="Gorecki P."/>
            <person name="Heitman J."/>
            <person name="Hesse C."/>
            <person name="Hori C."/>
            <person name="Igarashi K."/>
            <person name="Jurgens J.A."/>
            <person name="Kallen N."/>
            <person name="Kersten P."/>
            <person name="Kohler A."/>
            <person name="Kuees U."/>
            <person name="Kumar T.K.A."/>
            <person name="Kuo A."/>
            <person name="LaButti K."/>
            <person name="Larrondo L.F."/>
            <person name="Lindquist E."/>
            <person name="Ling A."/>
            <person name="Lombard V."/>
            <person name="Lucas S."/>
            <person name="Lundell T."/>
            <person name="Martin R."/>
            <person name="McLaughlin D.J."/>
            <person name="Morgenstern I."/>
            <person name="Morin E."/>
            <person name="Murat C."/>
            <person name="Nagy L.G."/>
            <person name="Nolan M."/>
            <person name="Ohm R.A."/>
            <person name="Patyshakuliyeva A."/>
            <person name="Rokas A."/>
            <person name="Ruiz-Duenas F.J."/>
            <person name="Sabat G."/>
            <person name="Salamov A."/>
            <person name="Samejima M."/>
            <person name="Schmutz J."/>
            <person name="Slot J.C."/>
            <person name="St John F."/>
            <person name="Stenlid J."/>
            <person name="Sun H."/>
            <person name="Sun S."/>
            <person name="Syed K."/>
            <person name="Tsang A."/>
            <person name="Wiebenga A."/>
            <person name="Young D."/>
            <person name="Pisabarro A."/>
            <person name="Eastwood D.C."/>
            <person name="Martin F."/>
            <person name="Cullen D."/>
            <person name="Grigoriev I.V."/>
            <person name="Hibbett D.S."/>
        </authorList>
    </citation>
    <scope>NUCLEOTIDE SEQUENCE</scope>
    <source>
        <strain evidence="10">FP-58527</strain>
    </source>
</reference>
<organism evidence="9 10">
    <name type="scientific">Fomitopsis schrenkii</name>
    <name type="common">Brown rot fungus</name>
    <dbReference type="NCBI Taxonomy" id="2126942"/>
    <lineage>
        <taxon>Eukaryota</taxon>
        <taxon>Fungi</taxon>
        <taxon>Dikarya</taxon>
        <taxon>Basidiomycota</taxon>
        <taxon>Agaricomycotina</taxon>
        <taxon>Agaricomycetes</taxon>
        <taxon>Polyporales</taxon>
        <taxon>Fomitopsis</taxon>
    </lineage>
</organism>
<evidence type="ECO:0000256" key="1">
    <source>
        <dbReference type="ARBA" id="ARBA00001974"/>
    </source>
</evidence>
<feature type="binding site" evidence="6">
    <location>
        <position position="308"/>
    </location>
    <ligand>
        <name>D-dopa</name>
        <dbReference type="ChEBI" id="CHEBI:149689"/>
    </ligand>
</feature>
<dbReference type="PIRSF" id="PIRSF000189">
    <property type="entry name" value="D-aa_oxidase"/>
    <property type="match status" value="1"/>
</dbReference>
<dbReference type="AlphaFoldDB" id="S8DQU3"/>
<evidence type="ECO:0000256" key="6">
    <source>
        <dbReference type="PIRSR" id="PIRSR000189-1"/>
    </source>
</evidence>
<evidence type="ECO:0000313" key="9">
    <source>
        <dbReference type="EMBL" id="EPS95037.1"/>
    </source>
</evidence>
<name>S8DQU3_FOMSC</name>
<keyword evidence="5" id="KW-0560">Oxidoreductase</keyword>
<dbReference type="SUPFAM" id="SSF54373">
    <property type="entry name" value="FAD-linked reductases, C-terminal domain"/>
    <property type="match status" value="1"/>
</dbReference>
<evidence type="ECO:0000313" key="10">
    <source>
        <dbReference type="Proteomes" id="UP000015241"/>
    </source>
</evidence>
<dbReference type="SUPFAM" id="SSF51971">
    <property type="entry name" value="Nucleotide-binding domain"/>
    <property type="match status" value="1"/>
</dbReference>
<keyword evidence="10" id="KW-1185">Reference proteome</keyword>
<proteinExistence type="inferred from homology"/>
<protein>
    <recommendedName>
        <fullName evidence="8">FAD dependent oxidoreductase domain-containing protein</fullName>
    </recommendedName>
</protein>
<evidence type="ECO:0000256" key="2">
    <source>
        <dbReference type="ARBA" id="ARBA00006730"/>
    </source>
</evidence>